<dbReference type="SMR" id="A0A8T3AMH5"/>
<reference evidence="1" key="1">
    <citation type="journal article" date="2022" name="Front. Genet.">
        <title>Chromosome-Scale Assembly of the Dendrobium nobile Genome Provides Insights Into the Molecular Mechanism of the Biosynthesis of the Medicinal Active Ingredient of Dendrobium.</title>
        <authorList>
            <person name="Xu Q."/>
            <person name="Niu S.-C."/>
            <person name="Li K.-L."/>
            <person name="Zheng P.-J."/>
            <person name="Zhang X.-J."/>
            <person name="Jia Y."/>
            <person name="Liu Y."/>
            <person name="Niu Y.-X."/>
            <person name="Yu L.-H."/>
            <person name="Chen D.-F."/>
            <person name="Zhang G.-Q."/>
        </authorList>
    </citation>
    <scope>NUCLEOTIDE SEQUENCE</scope>
    <source>
        <tissue evidence="1">Leaf</tissue>
    </source>
</reference>
<evidence type="ECO:0000313" key="2">
    <source>
        <dbReference type="Proteomes" id="UP000829196"/>
    </source>
</evidence>
<dbReference type="AlphaFoldDB" id="A0A8T3AMH5"/>
<gene>
    <name evidence="1" type="ORF">KFK09_020533</name>
</gene>
<name>A0A8T3AMH5_DENNO</name>
<proteinExistence type="predicted"/>
<keyword evidence="2" id="KW-1185">Reference proteome</keyword>
<organism evidence="1 2">
    <name type="scientific">Dendrobium nobile</name>
    <name type="common">Orchid</name>
    <dbReference type="NCBI Taxonomy" id="94219"/>
    <lineage>
        <taxon>Eukaryota</taxon>
        <taxon>Viridiplantae</taxon>
        <taxon>Streptophyta</taxon>
        <taxon>Embryophyta</taxon>
        <taxon>Tracheophyta</taxon>
        <taxon>Spermatophyta</taxon>
        <taxon>Magnoliopsida</taxon>
        <taxon>Liliopsida</taxon>
        <taxon>Asparagales</taxon>
        <taxon>Orchidaceae</taxon>
        <taxon>Epidendroideae</taxon>
        <taxon>Malaxideae</taxon>
        <taxon>Dendrobiinae</taxon>
        <taxon>Dendrobium</taxon>
    </lineage>
</organism>
<dbReference type="EMBL" id="JAGYWB010000015">
    <property type="protein sequence ID" value="KAI0497310.1"/>
    <property type="molecule type" value="Genomic_DNA"/>
</dbReference>
<sequence length="77" mass="9163">MDHRLHDMADLRPPALSSKNTFEQRENFERWIYSNRMSLIIMNHSIPYTIRGALPEEENAKKFLRQLVDQFPSSEKS</sequence>
<evidence type="ECO:0000313" key="1">
    <source>
        <dbReference type="EMBL" id="KAI0497310.1"/>
    </source>
</evidence>
<dbReference type="Proteomes" id="UP000829196">
    <property type="component" value="Unassembled WGS sequence"/>
</dbReference>
<dbReference type="OrthoDB" id="1713462at2759"/>
<accession>A0A8T3AMH5</accession>
<protein>
    <submittedName>
        <fullName evidence="1">Uncharacterized protein</fullName>
    </submittedName>
</protein>
<comment type="caution">
    <text evidence="1">The sequence shown here is derived from an EMBL/GenBank/DDBJ whole genome shotgun (WGS) entry which is preliminary data.</text>
</comment>